<dbReference type="Proteomes" id="UP001152803">
    <property type="component" value="Unassembled WGS sequence"/>
</dbReference>
<dbReference type="Pfam" id="PF01697">
    <property type="entry name" value="Glyco_transf_92"/>
    <property type="match status" value="1"/>
</dbReference>
<dbReference type="GO" id="GO:0016757">
    <property type="term" value="F:glycosyltransferase activity"/>
    <property type="evidence" value="ECO:0007669"/>
    <property type="project" value="UniProtKB-UniRule"/>
</dbReference>
<comment type="similarity">
    <text evidence="2 8">Belongs to the glycosyltransferase 92 family.</text>
</comment>
<keyword evidence="4 8" id="KW-0808">Transferase</keyword>
<dbReference type="GO" id="GO:0016020">
    <property type="term" value="C:membrane"/>
    <property type="evidence" value="ECO:0007669"/>
    <property type="project" value="UniProtKB-SubCell"/>
</dbReference>
<protein>
    <recommendedName>
        <fullName evidence="8">Glycosyltransferase family 92 protein</fullName>
        <ecNumber evidence="8">2.4.1.-</ecNumber>
    </recommendedName>
</protein>
<evidence type="ECO:0000313" key="10">
    <source>
        <dbReference type="Proteomes" id="UP001152803"/>
    </source>
</evidence>
<gene>
    <name evidence="9" type="ORF">COCON_G00192330</name>
</gene>
<reference evidence="9" key="1">
    <citation type="journal article" date="2023" name="Science">
        <title>Genome structures resolve the early diversification of teleost fishes.</title>
        <authorList>
            <person name="Parey E."/>
            <person name="Louis A."/>
            <person name="Montfort J."/>
            <person name="Bouchez O."/>
            <person name="Roques C."/>
            <person name="Iampietro C."/>
            <person name="Lluch J."/>
            <person name="Castinel A."/>
            <person name="Donnadieu C."/>
            <person name="Desvignes T."/>
            <person name="Floi Bucao C."/>
            <person name="Jouanno E."/>
            <person name="Wen M."/>
            <person name="Mejri S."/>
            <person name="Dirks R."/>
            <person name="Jansen H."/>
            <person name="Henkel C."/>
            <person name="Chen W.J."/>
            <person name="Zahm M."/>
            <person name="Cabau C."/>
            <person name="Klopp C."/>
            <person name="Thompson A.W."/>
            <person name="Robinson-Rechavi M."/>
            <person name="Braasch I."/>
            <person name="Lecointre G."/>
            <person name="Bobe J."/>
            <person name="Postlethwait J.H."/>
            <person name="Berthelot C."/>
            <person name="Roest Crollius H."/>
            <person name="Guiguen Y."/>
        </authorList>
    </citation>
    <scope>NUCLEOTIDE SEQUENCE</scope>
    <source>
        <strain evidence="9">Concon-B</strain>
    </source>
</reference>
<dbReference type="AlphaFoldDB" id="A0A9Q1D3S6"/>
<evidence type="ECO:0000256" key="6">
    <source>
        <dbReference type="ARBA" id="ARBA00022989"/>
    </source>
</evidence>
<sequence>MRLFAVCSYLSRQHRAPRARKWRSRIALGSAILFIYLFYCSSQWFVLSNVQVTKRADSTNRILTPVNGSKMLLLNAYYEHRAWNSSVRFITIAWRSEKVDYNCIFSCNKGLVSSPAKLTAHKTHFWFPYVTADLLCEIPPGCSRRRAALTPVGASMVNLTFLQVHNLQYRQSNFPVEFTVCHSTMFNKYNNVLQFVQAMEMYQILGAKRVVLYKTSCSPDMEEVLRYYSDIGLLEIVPWHIDKYIKVSSSWISSESPGDLHYNGQIPALNDCIYRNMYRTKYLFMQDPDEIIVPLKNVTWHEMFSTLDEKYGSDVSYYFENNVFPTQEFEESGKFNLSQWAGIPGFNFLQHVLREPIPKRHFTTGKLVVNPRRIFEIGVHTIKRQSHRTVEVPYDLGRLFHIRRRKNTNLKKKDLVMDKTLWRYAPEMIRSVTDALSKMDLPSQRQKPTLRF</sequence>
<name>A0A9Q1D3S6_CONCO</name>
<dbReference type="PANTHER" id="PTHR21461">
    <property type="entry name" value="GLYCOSYLTRANSFERASE FAMILY 92 PROTEIN"/>
    <property type="match status" value="1"/>
</dbReference>
<evidence type="ECO:0000256" key="1">
    <source>
        <dbReference type="ARBA" id="ARBA00004167"/>
    </source>
</evidence>
<evidence type="ECO:0000256" key="8">
    <source>
        <dbReference type="RuleBase" id="RU366017"/>
    </source>
</evidence>
<evidence type="ECO:0000256" key="3">
    <source>
        <dbReference type="ARBA" id="ARBA00022676"/>
    </source>
</evidence>
<keyword evidence="3 8" id="KW-0328">Glycosyltransferase</keyword>
<keyword evidence="7" id="KW-0472">Membrane</keyword>
<proteinExistence type="inferred from homology"/>
<dbReference type="GO" id="GO:0005737">
    <property type="term" value="C:cytoplasm"/>
    <property type="evidence" value="ECO:0007669"/>
    <property type="project" value="TreeGrafter"/>
</dbReference>
<dbReference type="OrthoDB" id="2526284at2759"/>
<evidence type="ECO:0000313" key="9">
    <source>
        <dbReference type="EMBL" id="KAJ8257081.1"/>
    </source>
</evidence>
<dbReference type="EC" id="2.4.1.-" evidence="8"/>
<evidence type="ECO:0000256" key="5">
    <source>
        <dbReference type="ARBA" id="ARBA00022692"/>
    </source>
</evidence>
<evidence type="ECO:0000256" key="2">
    <source>
        <dbReference type="ARBA" id="ARBA00007647"/>
    </source>
</evidence>
<comment type="subcellular location">
    <subcellularLocation>
        <location evidence="1">Membrane</location>
        <topology evidence="1">Single-pass membrane protein</topology>
    </subcellularLocation>
</comment>
<comment type="caution">
    <text evidence="9">The sequence shown here is derived from an EMBL/GenBank/DDBJ whole genome shotgun (WGS) entry which is preliminary data.</text>
</comment>
<accession>A0A9Q1D3S6</accession>
<evidence type="ECO:0000256" key="4">
    <source>
        <dbReference type="ARBA" id="ARBA00022679"/>
    </source>
</evidence>
<dbReference type="InterPro" id="IPR008166">
    <property type="entry name" value="Glyco_transf_92"/>
</dbReference>
<keyword evidence="10" id="KW-1185">Reference proteome</keyword>
<evidence type="ECO:0000256" key="7">
    <source>
        <dbReference type="ARBA" id="ARBA00023136"/>
    </source>
</evidence>
<organism evidence="9 10">
    <name type="scientific">Conger conger</name>
    <name type="common">Conger eel</name>
    <name type="synonym">Muraena conger</name>
    <dbReference type="NCBI Taxonomy" id="82655"/>
    <lineage>
        <taxon>Eukaryota</taxon>
        <taxon>Metazoa</taxon>
        <taxon>Chordata</taxon>
        <taxon>Craniata</taxon>
        <taxon>Vertebrata</taxon>
        <taxon>Euteleostomi</taxon>
        <taxon>Actinopterygii</taxon>
        <taxon>Neopterygii</taxon>
        <taxon>Teleostei</taxon>
        <taxon>Anguilliformes</taxon>
        <taxon>Congridae</taxon>
        <taxon>Conger</taxon>
    </lineage>
</organism>
<keyword evidence="5" id="KW-0812">Transmembrane</keyword>
<keyword evidence="6" id="KW-1133">Transmembrane helix</keyword>
<dbReference type="EMBL" id="JAFJMO010000014">
    <property type="protein sequence ID" value="KAJ8257081.1"/>
    <property type="molecule type" value="Genomic_DNA"/>
</dbReference>
<dbReference type="PANTHER" id="PTHR21461:SF52">
    <property type="entry name" value="GLYCOSYLTRANSFERASE FAMILY 92 PROTEIN"/>
    <property type="match status" value="1"/>
</dbReference>